<feature type="domain" description="Cilia- and flagella-associated protein 58 central coiled coil" evidence="4">
    <location>
        <begin position="387"/>
        <end position="686"/>
    </location>
</feature>
<evidence type="ECO:0000256" key="1">
    <source>
        <dbReference type="ARBA" id="ARBA00023054"/>
    </source>
</evidence>
<comment type="caution">
    <text evidence="5">The sequence shown here is derived from an EMBL/GenBank/DDBJ whole genome shotgun (WGS) entry which is preliminary data.</text>
</comment>
<evidence type="ECO:0000256" key="3">
    <source>
        <dbReference type="SAM" id="MobiDB-lite"/>
    </source>
</evidence>
<sequence>MNFDFNQNKTSVNDEDADSSGNELKISLSQNSLDQINNLYEEFIEESKIDRVLLRYQPHIKLIFDSFQTVLKNESDLFNKLLTCKKDLNDVTMRYSQALKLSNIDNKAKSELLEELEKAWHQTSLAKSKEKRAIETVNSLKLEIFNLSKLVEQGVGLTMGQEYNLREIIKEKENISLENSKLNEDIEELKNEMEILSKKDSEYKQIIEESKVQVSQANQELLGCKLEIQKLTRKNEQLEEEVENQKKMNDLKEQNISKLNLNIQALRIDISKFEANVKDQQTSLEKSKKEIEIQNGRYQKLQNEFDQLYVKMDSLNLENSQLLQQLKRKDELIETQKFENIQIQKMRDAFERKIKTLEDQKKDVTSEKQILELQIEKLKKLNESLDKEKDSKQKQLEILTYEKEQVYLDLKKSKSESQSHFDQIKNLKSELKNIQIENFNFKANIEKLNKTIKNFDKEKIKHQEALNEVHIKMNSLNEQLKLKDLDIFDSKRKYSVLESKLKDVKRLYEATRADRNLYSKNYLKSKEEIKEIKAKIETYADSEADLKKSLEKKNIYLNQLKSDNLEYKKNSEKLITKLDKNEIFLNNVKSKIALGEINEQKFIKIIENFEFRYQLISKQNMRIQFEKNILGSQLVRRNDEISLLYEKIKLLEKILKRGEACYNNLTEELNQVKSELVVIKNQNDILKQDKYLIKEMKKEIFSNDKELMLEKAKRNAIEKIQKSVIIHRWRNLKGYDPSSYELILKVNTLQKKLIHKTEDLVCLQLKMTEKDRLFLELKKYFSRRILSEDDSQLVQNYKNTLLNTSRKIKTLLAENNMLLKENEDFKIEIEKTNKELRDTKIKYYTLKSKDSTKNPMKVL</sequence>
<evidence type="ECO:0000313" key="5">
    <source>
        <dbReference type="EMBL" id="CAF0792763.1"/>
    </source>
</evidence>
<dbReference type="GO" id="GO:0005856">
    <property type="term" value="C:cytoskeleton"/>
    <property type="evidence" value="ECO:0007669"/>
    <property type="project" value="TreeGrafter"/>
</dbReference>
<evidence type="ECO:0000313" key="6">
    <source>
        <dbReference type="Proteomes" id="UP000663879"/>
    </source>
</evidence>
<feature type="coiled-coil region" evidence="2">
    <location>
        <begin position="165"/>
        <end position="465"/>
    </location>
</feature>
<accession>A0A813S8N1</accession>
<keyword evidence="1 2" id="KW-0175">Coiled coil</keyword>
<protein>
    <recommendedName>
        <fullName evidence="4">Cilia- and flagella-associated protein 58 central coiled coil domain-containing protein</fullName>
    </recommendedName>
</protein>
<dbReference type="OrthoDB" id="264785at2759"/>
<dbReference type="AlphaFoldDB" id="A0A813S8N1"/>
<feature type="region of interest" description="Disordered" evidence="3">
    <location>
        <begin position="1"/>
        <end position="21"/>
    </location>
</feature>
<dbReference type="Pfam" id="PF21771">
    <property type="entry name" value="CFAP58_CC"/>
    <property type="match status" value="1"/>
</dbReference>
<dbReference type="InterPro" id="IPR049270">
    <property type="entry name" value="CFAP58_CC"/>
</dbReference>
<evidence type="ECO:0000259" key="4">
    <source>
        <dbReference type="Pfam" id="PF21771"/>
    </source>
</evidence>
<feature type="compositionally biased region" description="Polar residues" evidence="3">
    <location>
        <begin position="1"/>
        <end position="11"/>
    </location>
</feature>
<reference evidence="5" key="1">
    <citation type="submission" date="2021-02" db="EMBL/GenBank/DDBJ databases">
        <authorList>
            <person name="Nowell W R."/>
        </authorList>
    </citation>
    <scope>NUCLEOTIDE SEQUENCE</scope>
    <source>
        <strain evidence="5">Ploen Becks lab</strain>
    </source>
</reference>
<dbReference type="EMBL" id="CAJNOC010000695">
    <property type="protein sequence ID" value="CAF0792763.1"/>
    <property type="molecule type" value="Genomic_DNA"/>
</dbReference>
<keyword evidence="6" id="KW-1185">Reference proteome</keyword>
<feature type="coiled-coil region" evidence="2">
    <location>
        <begin position="794"/>
        <end position="842"/>
    </location>
</feature>
<dbReference type="Proteomes" id="UP000663879">
    <property type="component" value="Unassembled WGS sequence"/>
</dbReference>
<dbReference type="PANTHER" id="PTHR32083:SF0">
    <property type="entry name" value="CILIA AND FLAGELLA-ASSOCIATED PROTEIN 58"/>
    <property type="match status" value="1"/>
</dbReference>
<gene>
    <name evidence="5" type="ORF">OXX778_LOCUS6056</name>
</gene>
<dbReference type="PANTHER" id="PTHR32083">
    <property type="entry name" value="CILIA AND FLAGELLA-ASSOCIATED PROTEIN 58-RELATED"/>
    <property type="match status" value="1"/>
</dbReference>
<name>A0A813S8N1_9BILA</name>
<feature type="coiled-coil region" evidence="2">
    <location>
        <begin position="655"/>
        <end position="689"/>
    </location>
</feature>
<evidence type="ECO:0000256" key="2">
    <source>
        <dbReference type="SAM" id="Coils"/>
    </source>
</evidence>
<organism evidence="5 6">
    <name type="scientific">Brachionus calyciflorus</name>
    <dbReference type="NCBI Taxonomy" id="104777"/>
    <lineage>
        <taxon>Eukaryota</taxon>
        <taxon>Metazoa</taxon>
        <taxon>Spiralia</taxon>
        <taxon>Gnathifera</taxon>
        <taxon>Rotifera</taxon>
        <taxon>Eurotatoria</taxon>
        <taxon>Monogononta</taxon>
        <taxon>Pseudotrocha</taxon>
        <taxon>Ploima</taxon>
        <taxon>Brachionidae</taxon>
        <taxon>Brachionus</taxon>
    </lineage>
</organism>
<proteinExistence type="predicted"/>